<organism evidence="5 6">
    <name type="scientific">Brevibacterium rongguiense</name>
    <dbReference type="NCBI Taxonomy" id="2695267"/>
    <lineage>
        <taxon>Bacteria</taxon>
        <taxon>Bacillati</taxon>
        <taxon>Actinomycetota</taxon>
        <taxon>Actinomycetes</taxon>
        <taxon>Micrococcales</taxon>
        <taxon>Brevibacteriaceae</taxon>
        <taxon>Brevibacterium</taxon>
    </lineage>
</organism>
<comment type="similarity">
    <text evidence="1">Belongs to the non-flavoprotein flavin reductase family.</text>
</comment>
<sequence>MSTPEPPASPPPAQPPARPGFADAYRSAAAALPSGTCALLAGRPAGAGGRLTAITVGSALDVSYDPPTMAVAVYSGSRMMEALDSARAFTLSVLAADQKGIAQWLGTPGQPSYGLLDGIELVPGEAGPPHLAGCAAHFEIAIDQRIEIATHTLLAGRVLACGAQPGRRPLVRWGDGYGTVG</sequence>
<dbReference type="Gene3D" id="2.30.110.10">
    <property type="entry name" value="Electron Transport, Fmn-binding Protein, Chain A"/>
    <property type="match status" value="1"/>
</dbReference>
<evidence type="ECO:0000256" key="1">
    <source>
        <dbReference type="ARBA" id="ARBA00008898"/>
    </source>
</evidence>
<proteinExistence type="inferred from homology"/>
<evidence type="ECO:0000259" key="4">
    <source>
        <dbReference type="SMART" id="SM00903"/>
    </source>
</evidence>
<comment type="caution">
    <text evidence="5">The sequence shown here is derived from an EMBL/GenBank/DDBJ whole genome shotgun (WGS) entry which is preliminary data.</text>
</comment>
<dbReference type="GO" id="GO:0010181">
    <property type="term" value="F:FMN binding"/>
    <property type="evidence" value="ECO:0007669"/>
    <property type="project" value="InterPro"/>
</dbReference>
<dbReference type="EMBL" id="WWEQ01000063">
    <property type="protein sequence ID" value="MYM20626.1"/>
    <property type="molecule type" value="Genomic_DNA"/>
</dbReference>
<gene>
    <name evidence="5" type="ORF">GSY69_11800</name>
</gene>
<evidence type="ECO:0000256" key="2">
    <source>
        <dbReference type="ARBA" id="ARBA00023002"/>
    </source>
</evidence>
<dbReference type="GO" id="GO:0042602">
    <property type="term" value="F:riboflavin reductase (NADPH) activity"/>
    <property type="evidence" value="ECO:0007669"/>
    <property type="project" value="TreeGrafter"/>
</dbReference>
<keyword evidence="2" id="KW-0560">Oxidoreductase</keyword>
<evidence type="ECO:0000313" key="5">
    <source>
        <dbReference type="EMBL" id="MYM20626.1"/>
    </source>
</evidence>
<dbReference type="PANTHER" id="PTHR30466:SF11">
    <property type="entry name" value="FLAVIN-DEPENDENT MONOOXYGENASE, REDUCTASE SUBUNIT HSAB"/>
    <property type="match status" value="1"/>
</dbReference>
<evidence type="ECO:0000313" key="6">
    <source>
        <dbReference type="Proteomes" id="UP000469215"/>
    </source>
</evidence>
<feature type="region of interest" description="Disordered" evidence="3">
    <location>
        <begin position="1"/>
        <end position="20"/>
    </location>
</feature>
<feature type="compositionally biased region" description="Pro residues" evidence="3">
    <location>
        <begin position="1"/>
        <end position="18"/>
    </location>
</feature>
<dbReference type="SUPFAM" id="SSF50475">
    <property type="entry name" value="FMN-binding split barrel"/>
    <property type="match status" value="1"/>
</dbReference>
<dbReference type="InterPro" id="IPR050268">
    <property type="entry name" value="NADH-dep_flavin_reductase"/>
</dbReference>
<accession>A0A6N9HA40</accession>
<dbReference type="InterPro" id="IPR012349">
    <property type="entry name" value="Split_barrel_FMN-bd"/>
</dbReference>
<dbReference type="SMART" id="SM00903">
    <property type="entry name" value="Flavin_Reduct"/>
    <property type="match status" value="1"/>
</dbReference>
<dbReference type="Proteomes" id="UP000469215">
    <property type="component" value="Unassembled WGS sequence"/>
</dbReference>
<evidence type="ECO:0000256" key="3">
    <source>
        <dbReference type="SAM" id="MobiDB-lite"/>
    </source>
</evidence>
<dbReference type="InterPro" id="IPR002563">
    <property type="entry name" value="Flavin_Rdtase-like_dom"/>
</dbReference>
<protein>
    <submittedName>
        <fullName evidence="5">Flavin reductase</fullName>
    </submittedName>
</protein>
<dbReference type="PANTHER" id="PTHR30466">
    <property type="entry name" value="FLAVIN REDUCTASE"/>
    <property type="match status" value="1"/>
</dbReference>
<feature type="domain" description="Flavin reductase like" evidence="4">
    <location>
        <begin position="29"/>
        <end position="179"/>
    </location>
</feature>
<keyword evidence="6" id="KW-1185">Reference proteome</keyword>
<name>A0A6N9HA40_9MICO</name>
<dbReference type="Pfam" id="PF01613">
    <property type="entry name" value="Flavin_Reduct"/>
    <property type="match status" value="1"/>
</dbReference>
<dbReference type="RefSeq" id="WP_160954041.1">
    <property type="nucleotide sequence ID" value="NZ_WWEQ01000063.1"/>
</dbReference>
<dbReference type="AlphaFoldDB" id="A0A6N9HA40"/>
<reference evidence="5 6" key="1">
    <citation type="submission" date="2020-01" db="EMBL/GenBank/DDBJ databases">
        <authorList>
            <person name="Deng T."/>
        </authorList>
    </citation>
    <scope>NUCLEOTIDE SEQUENCE [LARGE SCALE GENOMIC DNA]</scope>
    <source>
        <strain evidence="5 6">5221</strain>
    </source>
</reference>